<dbReference type="AlphaFoldDB" id="A0A0M2SSP4"/>
<gene>
    <name evidence="1" type="ORF">WQ57_17805</name>
</gene>
<sequence>MISYGKFLELVAVAEQMGCCVIYNQKKKVTFNINMSITIPLSTTLENAYALAHEIGHLIDYVNGELDYDNWLKDRSYRIHAEMSAWVHAYKLLDSLDIPLHKWKHHVQVNLGTYLEYDEAIPL</sequence>
<accession>A0A0M2SSP4</accession>
<dbReference type="Proteomes" id="UP000034166">
    <property type="component" value="Unassembled WGS sequence"/>
</dbReference>
<dbReference type="RefSeq" id="WP_046525115.1">
    <property type="nucleotide sequence ID" value="NZ_LAYY01000024.1"/>
</dbReference>
<keyword evidence="2" id="KW-1185">Reference proteome</keyword>
<comment type="caution">
    <text evidence="1">The sequence shown here is derived from an EMBL/GenBank/DDBJ whole genome shotgun (WGS) entry which is preliminary data.</text>
</comment>
<name>A0A0M2SSP4_9BACI</name>
<reference evidence="1 2" key="1">
    <citation type="submission" date="2015-04" db="EMBL/GenBank/DDBJ databases">
        <title>Taxonomic description and genome sequence of Bacillus campisalis sp. nov., a novel member of the genus Bacillus isolated from solar saltern.</title>
        <authorList>
            <person name="Mathan Kumar R."/>
            <person name="Kaur G."/>
            <person name="Kumar A."/>
            <person name="Singh N.K."/>
            <person name="Kaur N."/>
            <person name="Kumar N."/>
            <person name="Mayilraj S."/>
        </authorList>
    </citation>
    <scope>NUCLEOTIDE SEQUENCE [LARGE SCALE GENOMIC DNA]</scope>
    <source>
        <strain evidence="1 2">SA2-6</strain>
    </source>
</reference>
<protein>
    <recommendedName>
        <fullName evidence="3">IrrE N-terminal-like domain-containing protein</fullName>
    </recommendedName>
</protein>
<dbReference type="OrthoDB" id="2858721at2"/>
<proteinExistence type="predicted"/>
<evidence type="ECO:0000313" key="2">
    <source>
        <dbReference type="Proteomes" id="UP000034166"/>
    </source>
</evidence>
<dbReference type="EMBL" id="LAYY01000024">
    <property type="protein sequence ID" value="KKK36716.1"/>
    <property type="molecule type" value="Genomic_DNA"/>
</dbReference>
<dbReference type="PATRIC" id="fig|1408103.3.peg.3950"/>
<organism evidence="1 2">
    <name type="scientific">Mesobacillus campisalis</name>
    <dbReference type="NCBI Taxonomy" id="1408103"/>
    <lineage>
        <taxon>Bacteria</taxon>
        <taxon>Bacillati</taxon>
        <taxon>Bacillota</taxon>
        <taxon>Bacilli</taxon>
        <taxon>Bacillales</taxon>
        <taxon>Bacillaceae</taxon>
        <taxon>Mesobacillus</taxon>
    </lineage>
</organism>
<evidence type="ECO:0008006" key="3">
    <source>
        <dbReference type="Google" id="ProtNLM"/>
    </source>
</evidence>
<evidence type="ECO:0000313" key="1">
    <source>
        <dbReference type="EMBL" id="KKK36716.1"/>
    </source>
</evidence>